<sequence length="231" mass="26466">MNSEQWSSNSPHPMPIDHEQWLSELHLCNFVNAYYQYRDLRSLGGGKSLLMVGPGQGIETAILRWQGFQVTTFDIDDKFHPDVVGSVHDMGMFQAESFDAVVASHVLEHLPVTYLDHALAEIARVGRFALVYLPVHGRHIQFRLKPGFGDIDKSAIIDLFNYMKKPTGMQADYMAGQHYWEVGMRGFRLHDLLGRFVQWFEVLQHYRNKDWLASHNFVLKSRHAGRNGGAP</sequence>
<dbReference type="Gene3D" id="3.40.50.150">
    <property type="entry name" value="Vaccinia Virus protein VP39"/>
    <property type="match status" value="1"/>
</dbReference>
<keyword evidence="2" id="KW-0808">Transferase</keyword>
<gene>
    <name evidence="2" type="ORF">COMA2_200080</name>
</gene>
<reference evidence="3" key="1">
    <citation type="submission" date="2015-10" db="EMBL/GenBank/DDBJ databases">
        <authorList>
            <person name="Luecker S."/>
            <person name="Luecker S."/>
        </authorList>
    </citation>
    <scope>NUCLEOTIDE SEQUENCE [LARGE SCALE GENOMIC DNA]</scope>
</reference>
<dbReference type="InterPro" id="IPR013216">
    <property type="entry name" value="Methyltransf_11"/>
</dbReference>
<dbReference type="RefSeq" id="WP_090897595.1">
    <property type="nucleotide sequence ID" value="NZ_CZPZ01000013.1"/>
</dbReference>
<evidence type="ECO:0000313" key="2">
    <source>
        <dbReference type="EMBL" id="CUS36139.1"/>
    </source>
</evidence>
<dbReference type="GO" id="GO:0008757">
    <property type="term" value="F:S-adenosylmethionine-dependent methyltransferase activity"/>
    <property type="evidence" value="ECO:0007669"/>
    <property type="project" value="InterPro"/>
</dbReference>
<evidence type="ECO:0000313" key="3">
    <source>
        <dbReference type="Proteomes" id="UP000198736"/>
    </source>
</evidence>
<feature type="domain" description="Methyltransferase type 11" evidence="1">
    <location>
        <begin position="50"/>
        <end position="125"/>
    </location>
</feature>
<accession>A0A0S4LJP3</accession>
<dbReference type="GO" id="GO:0032259">
    <property type="term" value="P:methylation"/>
    <property type="evidence" value="ECO:0007669"/>
    <property type="project" value="UniProtKB-KW"/>
</dbReference>
<evidence type="ECO:0000259" key="1">
    <source>
        <dbReference type="Pfam" id="PF08241"/>
    </source>
</evidence>
<dbReference type="Pfam" id="PF08241">
    <property type="entry name" value="Methyltransf_11"/>
    <property type="match status" value="1"/>
</dbReference>
<protein>
    <submittedName>
        <fullName evidence="2">Putative Methyltransferase type 12</fullName>
    </submittedName>
</protein>
<dbReference type="Proteomes" id="UP000198736">
    <property type="component" value="Unassembled WGS sequence"/>
</dbReference>
<keyword evidence="2" id="KW-0489">Methyltransferase</keyword>
<dbReference type="AlphaFoldDB" id="A0A0S4LJP3"/>
<dbReference type="STRING" id="1742973.COMA2_200080"/>
<keyword evidence="3" id="KW-1185">Reference proteome</keyword>
<proteinExistence type="predicted"/>
<dbReference type="OrthoDB" id="7342932at2"/>
<dbReference type="SUPFAM" id="SSF53335">
    <property type="entry name" value="S-adenosyl-L-methionine-dependent methyltransferases"/>
    <property type="match status" value="1"/>
</dbReference>
<name>A0A0S4LJP3_9BACT</name>
<dbReference type="EMBL" id="CZPZ01000013">
    <property type="protein sequence ID" value="CUS36139.1"/>
    <property type="molecule type" value="Genomic_DNA"/>
</dbReference>
<organism evidence="2 3">
    <name type="scientific">Candidatus Nitrospira nitrificans</name>
    <dbReference type="NCBI Taxonomy" id="1742973"/>
    <lineage>
        <taxon>Bacteria</taxon>
        <taxon>Pseudomonadati</taxon>
        <taxon>Nitrospirota</taxon>
        <taxon>Nitrospiria</taxon>
        <taxon>Nitrospirales</taxon>
        <taxon>Nitrospiraceae</taxon>
        <taxon>Nitrospira</taxon>
    </lineage>
</organism>
<dbReference type="InterPro" id="IPR029063">
    <property type="entry name" value="SAM-dependent_MTases_sf"/>
</dbReference>